<feature type="chain" id="PRO_5010585684" evidence="1">
    <location>
        <begin position="21"/>
        <end position="228"/>
    </location>
</feature>
<keyword evidence="2" id="KW-1185">Reference proteome</keyword>
<dbReference type="GeneID" id="107922415"/>
<evidence type="ECO:0000313" key="3">
    <source>
        <dbReference type="RefSeq" id="XP_016707937.1"/>
    </source>
</evidence>
<gene>
    <name evidence="3" type="primary">LOC107922415</name>
</gene>
<proteinExistence type="predicted"/>
<evidence type="ECO:0000313" key="2">
    <source>
        <dbReference type="Proteomes" id="UP000818029"/>
    </source>
</evidence>
<reference evidence="2" key="1">
    <citation type="journal article" date="2020" name="Nat. Genet.">
        <title>Genomic diversifications of five Gossypium allopolyploid species and their impact on cotton improvement.</title>
        <authorList>
            <person name="Chen Z.J."/>
            <person name="Sreedasyam A."/>
            <person name="Ando A."/>
            <person name="Song Q."/>
            <person name="De Santiago L.M."/>
            <person name="Hulse-Kemp A.M."/>
            <person name="Ding M."/>
            <person name="Ye W."/>
            <person name="Kirkbride R.C."/>
            <person name="Jenkins J."/>
            <person name="Plott C."/>
            <person name="Lovell J."/>
            <person name="Lin Y.M."/>
            <person name="Vaughn R."/>
            <person name="Liu B."/>
            <person name="Simpson S."/>
            <person name="Scheffler B.E."/>
            <person name="Wen L."/>
            <person name="Saski C.A."/>
            <person name="Grover C.E."/>
            <person name="Hu G."/>
            <person name="Conover J.L."/>
            <person name="Carlson J.W."/>
            <person name="Shu S."/>
            <person name="Boston L.B."/>
            <person name="Williams M."/>
            <person name="Peterson D.G."/>
            <person name="McGee K."/>
            <person name="Jones D.C."/>
            <person name="Wendel J.F."/>
            <person name="Stelly D.M."/>
            <person name="Grimwood J."/>
            <person name="Schmutz J."/>
        </authorList>
    </citation>
    <scope>NUCLEOTIDE SEQUENCE [LARGE SCALE GENOMIC DNA]</scope>
    <source>
        <strain evidence="2">cv. TM-1</strain>
    </source>
</reference>
<dbReference type="OrthoDB" id="1002512at2759"/>
<dbReference type="RefSeq" id="XP_016707937.1">
    <property type="nucleotide sequence ID" value="XM_016852448.2"/>
</dbReference>
<dbReference type="Proteomes" id="UP000818029">
    <property type="component" value="Chromosome D13"/>
</dbReference>
<dbReference type="KEGG" id="ghi:107922415"/>
<reference evidence="3" key="2">
    <citation type="submission" date="2025-08" db="UniProtKB">
        <authorList>
            <consortium name="RefSeq"/>
        </authorList>
    </citation>
    <scope>IDENTIFICATION</scope>
</reference>
<keyword evidence="1" id="KW-0732">Signal</keyword>
<sequence>MYFQMLLVLFMIVFLQKLEAGNRNCYPREEKVSVKLVVYGRTVKWRGATREGVVRGGGARARAEAGSWLLRRWELNVARVSVSVRLGPTSSSSIYMQAFSIKSLLILPTILYLSCRLLPQSFAYLSMDPGDEGMAMAEAVLETERESLRACQLALEAKISERAVLLRRKQVMGAKEAAKQKVVADFMLFIEAIEKNDMETTNRFDEKAMKNTILTMMNDDTGGFGKKK</sequence>
<protein>
    <submittedName>
        <fullName evidence="3">Uncharacterized protein</fullName>
    </submittedName>
</protein>
<evidence type="ECO:0000256" key="1">
    <source>
        <dbReference type="SAM" id="SignalP"/>
    </source>
</evidence>
<accession>A0A1U8KZX7</accession>
<feature type="signal peptide" evidence="1">
    <location>
        <begin position="1"/>
        <end position="20"/>
    </location>
</feature>
<organism evidence="2 3">
    <name type="scientific">Gossypium hirsutum</name>
    <name type="common">Upland cotton</name>
    <name type="synonym">Gossypium mexicanum</name>
    <dbReference type="NCBI Taxonomy" id="3635"/>
    <lineage>
        <taxon>Eukaryota</taxon>
        <taxon>Viridiplantae</taxon>
        <taxon>Streptophyta</taxon>
        <taxon>Embryophyta</taxon>
        <taxon>Tracheophyta</taxon>
        <taxon>Spermatophyta</taxon>
        <taxon>Magnoliopsida</taxon>
        <taxon>eudicotyledons</taxon>
        <taxon>Gunneridae</taxon>
        <taxon>Pentapetalae</taxon>
        <taxon>rosids</taxon>
        <taxon>malvids</taxon>
        <taxon>Malvales</taxon>
        <taxon>Malvaceae</taxon>
        <taxon>Malvoideae</taxon>
        <taxon>Gossypium</taxon>
    </lineage>
</organism>
<dbReference type="AlphaFoldDB" id="A0A1U8KZX7"/>
<dbReference type="PaxDb" id="3635-A0A1U8KZX7"/>
<name>A0A1U8KZX7_GOSHI</name>